<name>A0A6A6HHS5_VIRVR</name>
<dbReference type="EMBL" id="ML991779">
    <property type="protein sequence ID" value="KAF2237704.1"/>
    <property type="molecule type" value="Genomic_DNA"/>
</dbReference>
<feature type="transmembrane region" description="Helical" evidence="1">
    <location>
        <begin position="161"/>
        <end position="180"/>
    </location>
</feature>
<accession>A0A6A6HHS5</accession>
<sequence length="339" mass="37302">MLFQRYSSVLQSWTAEGTPKISLDAAGLVALADLQVIAQRTAYTGTSALLDTFVLCPGLHRQQAAPDLNGGEYPAVAAMTSGYVFRVENPATVLYLQKVGITGHLTTLHVKRQELPHWTSHVLARFFTHQNAVPLQTASYLIIPCLTIIVLTLLIVSGDWWGVFVISALMFARLCNVIVLRRRTDVGWKGAREPGVDGDLLVLLSQDRWVRIRGAVDDLKAVTSGQWLRDMTFVERSVTACSTVLVYLDAALASNMAQAGKVMLIVLLILSAGLLAISNEKTDHLQMHGCVIKEDGQSPKKYGRRLEMARELIEEMKRDDWAVRLGLINGSPEKGPIIA</sequence>
<reference evidence="2" key="1">
    <citation type="journal article" date="2020" name="Stud. Mycol.">
        <title>101 Dothideomycetes genomes: a test case for predicting lifestyles and emergence of pathogens.</title>
        <authorList>
            <person name="Haridas S."/>
            <person name="Albert R."/>
            <person name="Binder M."/>
            <person name="Bloem J."/>
            <person name="Labutti K."/>
            <person name="Salamov A."/>
            <person name="Andreopoulos B."/>
            <person name="Baker S."/>
            <person name="Barry K."/>
            <person name="Bills G."/>
            <person name="Bluhm B."/>
            <person name="Cannon C."/>
            <person name="Castanera R."/>
            <person name="Culley D."/>
            <person name="Daum C."/>
            <person name="Ezra D."/>
            <person name="Gonzalez J."/>
            <person name="Henrissat B."/>
            <person name="Kuo A."/>
            <person name="Liang C."/>
            <person name="Lipzen A."/>
            <person name="Lutzoni F."/>
            <person name="Magnuson J."/>
            <person name="Mondo S."/>
            <person name="Nolan M."/>
            <person name="Ohm R."/>
            <person name="Pangilinan J."/>
            <person name="Park H.-J."/>
            <person name="Ramirez L."/>
            <person name="Alfaro M."/>
            <person name="Sun H."/>
            <person name="Tritt A."/>
            <person name="Yoshinaga Y."/>
            <person name="Zwiers L.-H."/>
            <person name="Turgeon B."/>
            <person name="Goodwin S."/>
            <person name="Spatafora J."/>
            <person name="Crous P."/>
            <person name="Grigoriev I."/>
        </authorList>
    </citation>
    <scope>NUCLEOTIDE SEQUENCE</scope>
    <source>
        <strain evidence="2">Tuck. ex Michener</strain>
    </source>
</reference>
<proteinExistence type="predicted"/>
<keyword evidence="1" id="KW-0812">Transmembrane</keyword>
<evidence type="ECO:0000256" key="1">
    <source>
        <dbReference type="SAM" id="Phobius"/>
    </source>
</evidence>
<keyword evidence="1" id="KW-1133">Transmembrane helix</keyword>
<protein>
    <submittedName>
        <fullName evidence="2">Uncharacterized protein</fullName>
    </submittedName>
</protein>
<dbReference type="AlphaFoldDB" id="A0A6A6HHS5"/>
<organism evidence="2 3">
    <name type="scientific">Viridothelium virens</name>
    <name type="common">Speckled blister lichen</name>
    <name type="synonym">Trypethelium virens</name>
    <dbReference type="NCBI Taxonomy" id="1048519"/>
    <lineage>
        <taxon>Eukaryota</taxon>
        <taxon>Fungi</taxon>
        <taxon>Dikarya</taxon>
        <taxon>Ascomycota</taxon>
        <taxon>Pezizomycotina</taxon>
        <taxon>Dothideomycetes</taxon>
        <taxon>Dothideomycetes incertae sedis</taxon>
        <taxon>Trypetheliales</taxon>
        <taxon>Trypetheliaceae</taxon>
        <taxon>Viridothelium</taxon>
    </lineage>
</organism>
<gene>
    <name evidence="2" type="ORF">EV356DRAFT_510705</name>
</gene>
<dbReference type="Proteomes" id="UP000800092">
    <property type="component" value="Unassembled WGS sequence"/>
</dbReference>
<feature type="transmembrane region" description="Helical" evidence="1">
    <location>
        <begin position="137"/>
        <end position="155"/>
    </location>
</feature>
<feature type="transmembrane region" description="Helical" evidence="1">
    <location>
        <begin position="259"/>
        <end position="277"/>
    </location>
</feature>
<keyword evidence="1" id="KW-0472">Membrane</keyword>
<evidence type="ECO:0000313" key="2">
    <source>
        <dbReference type="EMBL" id="KAF2237704.1"/>
    </source>
</evidence>
<keyword evidence="3" id="KW-1185">Reference proteome</keyword>
<evidence type="ECO:0000313" key="3">
    <source>
        <dbReference type="Proteomes" id="UP000800092"/>
    </source>
</evidence>
<dbReference type="OrthoDB" id="2956246at2759"/>